<dbReference type="PANTHER" id="PTHR45947">
    <property type="entry name" value="SULFOQUINOVOSYL TRANSFERASE SQD2"/>
    <property type="match status" value="1"/>
</dbReference>
<sequence>MKKSPIQKTNHATPLTQHKRVLLVSPQPFYETRGTPIAVRHILVALGQLGYKVDVITYPIGEEIELPSVRILRTPNPFRFQSIPIGFSFKKLFFDVMLTVLFYKQFRSNYYLCVHVLEELAFPVALLANQKKVFVIYDMASSLPEQLSHSFFFSNKLCQKILKYLEKQLFAYVDYIACSAGLATYIKQSCPSARTTEWFFPISSKTPDPKYIKEMRRKLQLSDGNRVVMYIGSFAKYQGVNNLIEAAQRVTSKFPQLVVFLIGITKEEQWSFRQYTRKDLSPQIRVIPRLPREEVNCLLALADVLVSPRLYGSNTPLKIMEYMASGKPIVASDIAAHRTILDDTRAVLVEPTIEGFTSGITRVLLDDNLAIRIGRAARVYAADAFNWCRFIRHVEKIYQEACLSS</sequence>
<evidence type="ECO:0000313" key="2">
    <source>
        <dbReference type="EMBL" id="QBQ54384.1"/>
    </source>
</evidence>
<proteinExistence type="predicted"/>
<keyword evidence="2" id="KW-0808">Transferase</keyword>
<dbReference type="RefSeq" id="WP_134357584.1">
    <property type="nucleotide sequence ID" value="NZ_CP038033.1"/>
</dbReference>
<protein>
    <submittedName>
        <fullName evidence="2">Glycosyltransferase</fullName>
    </submittedName>
</protein>
<dbReference type="CDD" id="cd03794">
    <property type="entry name" value="GT4_WbuB-like"/>
    <property type="match status" value="1"/>
</dbReference>
<dbReference type="Proteomes" id="UP000294325">
    <property type="component" value="Chromosome"/>
</dbReference>
<evidence type="ECO:0000313" key="3">
    <source>
        <dbReference type="Proteomes" id="UP000294325"/>
    </source>
</evidence>
<dbReference type="KEGG" id="nwr:E3U44_07570"/>
<dbReference type="EMBL" id="CP038033">
    <property type="protein sequence ID" value="QBQ54384.1"/>
    <property type="molecule type" value="Genomic_DNA"/>
</dbReference>
<dbReference type="PANTHER" id="PTHR45947:SF3">
    <property type="entry name" value="SULFOQUINOVOSYL TRANSFERASE SQD2"/>
    <property type="match status" value="1"/>
</dbReference>
<dbReference type="Gene3D" id="3.40.50.2000">
    <property type="entry name" value="Glycogen Phosphorylase B"/>
    <property type="match status" value="2"/>
</dbReference>
<dbReference type="GO" id="GO:0016757">
    <property type="term" value="F:glycosyltransferase activity"/>
    <property type="evidence" value="ECO:0007669"/>
    <property type="project" value="InterPro"/>
</dbReference>
<feature type="domain" description="Glycosyl transferase family 1" evidence="1">
    <location>
        <begin position="213"/>
        <end position="378"/>
    </location>
</feature>
<accession>A0A4P7BYX6</accession>
<dbReference type="AlphaFoldDB" id="A0A4P7BYX6"/>
<gene>
    <name evidence="2" type="ORF">E3U44_07570</name>
</gene>
<organism evidence="2 3">
    <name type="scientific">Nitrosococcus wardiae</name>
    <dbReference type="NCBI Taxonomy" id="1814290"/>
    <lineage>
        <taxon>Bacteria</taxon>
        <taxon>Pseudomonadati</taxon>
        <taxon>Pseudomonadota</taxon>
        <taxon>Gammaproteobacteria</taxon>
        <taxon>Chromatiales</taxon>
        <taxon>Chromatiaceae</taxon>
        <taxon>Nitrosococcus</taxon>
    </lineage>
</organism>
<dbReference type="OrthoDB" id="9815351at2"/>
<dbReference type="Pfam" id="PF00534">
    <property type="entry name" value="Glycos_transf_1"/>
    <property type="match status" value="1"/>
</dbReference>
<name>A0A4P7BYX6_9GAMM</name>
<reference evidence="2 3" key="1">
    <citation type="submission" date="2019-03" db="EMBL/GenBank/DDBJ databases">
        <title>The genome sequence of Nitrosococcus wardiae strain D1FHST reveals the archetypal metabolic capacity of ammonia-oxidizing Gammaproteobacteria.</title>
        <authorList>
            <person name="Wang L."/>
            <person name="Lim C.K."/>
            <person name="Hanson T.E."/>
            <person name="Dang H."/>
            <person name="Klotz M.G."/>
        </authorList>
    </citation>
    <scope>NUCLEOTIDE SEQUENCE [LARGE SCALE GENOMIC DNA]</scope>
    <source>
        <strain evidence="2 3">D1FHS</strain>
    </source>
</reference>
<dbReference type="InterPro" id="IPR001296">
    <property type="entry name" value="Glyco_trans_1"/>
</dbReference>
<dbReference type="SUPFAM" id="SSF53756">
    <property type="entry name" value="UDP-Glycosyltransferase/glycogen phosphorylase"/>
    <property type="match status" value="1"/>
</dbReference>
<keyword evidence="3" id="KW-1185">Reference proteome</keyword>
<evidence type="ECO:0000259" key="1">
    <source>
        <dbReference type="Pfam" id="PF00534"/>
    </source>
</evidence>
<dbReference type="InterPro" id="IPR050194">
    <property type="entry name" value="Glycosyltransferase_grp1"/>
</dbReference>